<gene>
    <name evidence="2" type="ORF">GCM10010307_14810</name>
</gene>
<comment type="caution">
    <text evidence="2">The sequence shown here is derived from an EMBL/GenBank/DDBJ whole genome shotgun (WGS) entry which is preliminary data.</text>
</comment>
<accession>A0ABN3QHN2</accession>
<protein>
    <submittedName>
        <fullName evidence="2">Uncharacterized protein</fullName>
    </submittedName>
</protein>
<reference evidence="2 3" key="1">
    <citation type="journal article" date="2019" name="Int. J. Syst. Evol. Microbiol.">
        <title>The Global Catalogue of Microorganisms (GCM) 10K type strain sequencing project: providing services to taxonomists for standard genome sequencing and annotation.</title>
        <authorList>
            <consortium name="The Broad Institute Genomics Platform"/>
            <consortium name="The Broad Institute Genome Sequencing Center for Infectious Disease"/>
            <person name="Wu L."/>
            <person name="Ma J."/>
        </authorList>
    </citation>
    <scope>NUCLEOTIDE SEQUENCE [LARGE SCALE GENOMIC DNA]</scope>
    <source>
        <strain evidence="2 3">JCM 4524</strain>
    </source>
</reference>
<sequence length="122" mass="13634">MSPMSPMTWTKEPKALRPWAPSWDRGEPEQLGEDVPQFGRKLGPGADEYFSADADRLHVRMLRLLGEGTERAVGMSGVLEELHHHLVFGADRPARLPALLPHSRLLTGSEAVRPAWRPVPRP</sequence>
<keyword evidence="3" id="KW-1185">Reference proteome</keyword>
<organism evidence="2 3">
    <name type="scientific">Streptomyces vastus</name>
    <dbReference type="NCBI Taxonomy" id="285451"/>
    <lineage>
        <taxon>Bacteria</taxon>
        <taxon>Bacillati</taxon>
        <taxon>Actinomycetota</taxon>
        <taxon>Actinomycetes</taxon>
        <taxon>Kitasatosporales</taxon>
        <taxon>Streptomycetaceae</taxon>
        <taxon>Streptomyces</taxon>
    </lineage>
</organism>
<dbReference type="Proteomes" id="UP001500151">
    <property type="component" value="Unassembled WGS sequence"/>
</dbReference>
<proteinExistence type="predicted"/>
<evidence type="ECO:0000313" key="3">
    <source>
        <dbReference type="Proteomes" id="UP001500151"/>
    </source>
</evidence>
<name>A0ABN3QHN2_9ACTN</name>
<evidence type="ECO:0000256" key="1">
    <source>
        <dbReference type="SAM" id="MobiDB-lite"/>
    </source>
</evidence>
<dbReference type="EMBL" id="BAAASJ010000018">
    <property type="protein sequence ID" value="GAA2626668.1"/>
    <property type="molecule type" value="Genomic_DNA"/>
</dbReference>
<evidence type="ECO:0000313" key="2">
    <source>
        <dbReference type="EMBL" id="GAA2626668.1"/>
    </source>
</evidence>
<feature type="region of interest" description="Disordered" evidence="1">
    <location>
        <begin position="1"/>
        <end position="39"/>
    </location>
</feature>